<dbReference type="Gene3D" id="3.40.630.30">
    <property type="match status" value="1"/>
</dbReference>
<keyword evidence="5" id="KW-1185">Reference proteome</keyword>
<dbReference type="InterPro" id="IPR016181">
    <property type="entry name" value="Acyl_CoA_acyltransferase"/>
</dbReference>
<keyword evidence="4" id="KW-0689">Ribosomal protein</keyword>
<protein>
    <submittedName>
        <fullName evidence="4">Ribosomal protein S18 acetylase RimI</fullName>
    </submittedName>
</protein>
<reference evidence="5" key="1">
    <citation type="submission" date="2016-10" db="EMBL/GenBank/DDBJ databases">
        <authorList>
            <person name="Varghese N."/>
            <person name="Submissions S."/>
        </authorList>
    </citation>
    <scope>NUCLEOTIDE SEQUENCE [LARGE SCALE GENOMIC DNA]</scope>
    <source>
        <strain evidence="5">P18</strain>
    </source>
</reference>
<keyword evidence="1" id="KW-0808">Transferase</keyword>
<dbReference type="SUPFAM" id="SSF55729">
    <property type="entry name" value="Acyl-CoA N-acyltransferases (Nat)"/>
    <property type="match status" value="1"/>
</dbReference>
<dbReference type="PANTHER" id="PTHR10545:SF29">
    <property type="entry name" value="GH14572P-RELATED"/>
    <property type="match status" value="1"/>
</dbReference>
<dbReference type="EMBL" id="FOXO01000011">
    <property type="protein sequence ID" value="SFP90361.1"/>
    <property type="molecule type" value="Genomic_DNA"/>
</dbReference>
<dbReference type="GO" id="GO:0005840">
    <property type="term" value="C:ribosome"/>
    <property type="evidence" value="ECO:0007669"/>
    <property type="project" value="UniProtKB-KW"/>
</dbReference>
<evidence type="ECO:0000256" key="2">
    <source>
        <dbReference type="ARBA" id="ARBA00023315"/>
    </source>
</evidence>
<evidence type="ECO:0000256" key="1">
    <source>
        <dbReference type="ARBA" id="ARBA00022679"/>
    </source>
</evidence>
<keyword evidence="2" id="KW-0012">Acyltransferase</keyword>
<dbReference type="Proteomes" id="UP000182624">
    <property type="component" value="Unassembled WGS sequence"/>
</dbReference>
<feature type="domain" description="N-acetyltransferase" evidence="3">
    <location>
        <begin position="1"/>
        <end position="155"/>
    </location>
</feature>
<evidence type="ECO:0000259" key="3">
    <source>
        <dbReference type="PROSITE" id="PS51186"/>
    </source>
</evidence>
<evidence type="ECO:0000313" key="4">
    <source>
        <dbReference type="EMBL" id="SFP90361.1"/>
    </source>
</evidence>
<dbReference type="PANTHER" id="PTHR10545">
    <property type="entry name" value="DIAMINE N-ACETYLTRANSFERASE"/>
    <property type="match status" value="1"/>
</dbReference>
<dbReference type="CDD" id="cd04301">
    <property type="entry name" value="NAT_SF"/>
    <property type="match status" value="1"/>
</dbReference>
<dbReference type="OrthoDB" id="9805924at2"/>
<dbReference type="PROSITE" id="PS51186">
    <property type="entry name" value="GNAT"/>
    <property type="match status" value="1"/>
</dbReference>
<gene>
    <name evidence="4" type="ORF">SAMN04487928_11171</name>
</gene>
<dbReference type="GO" id="GO:0008080">
    <property type="term" value="F:N-acetyltransferase activity"/>
    <property type="evidence" value="ECO:0007669"/>
    <property type="project" value="UniProtKB-ARBA"/>
</dbReference>
<evidence type="ECO:0000313" key="5">
    <source>
        <dbReference type="Proteomes" id="UP000182624"/>
    </source>
</evidence>
<keyword evidence="4" id="KW-0687">Ribonucleoprotein</keyword>
<organism evidence="4 5">
    <name type="scientific">Butyrivibrio proteoclasticus</name>
    <dbReference type="NCBI Taxonomy" id="43305"/>
    <lineage>
        <taxon>Bacteria</taxon>
        <taxon>Bacillati</taxon>
        <taxon>Bacillota</taxon>
        <taxon>Clostridia</taxon>
        <taxon>Lachnospirales</taxon>
        <taxon>Lachnospiraceae</taxon>
        <taxon>Butyrivibrio</taxon>
    </lineage>
</organism>
<sequence>MIRRAKETDIPRMITLLNQVLEIHAKIRPDIFVSGKTKYSVAELKEILADDNKPVYVYTDENDECMGYCFCVLRGIPKADFMAPIKILFIDDLCVDESKRGDHIGKKLFDHVKEEAKKLGCYEVTLNVWEGNDNAIAFYNSLGMKVKEYQMELIL</sequence>
<accession>A0A1I5U521</accession>
<dbReference type="InterPro" id="IPR051016">
    <property type="entry name" value="Diverse_Substrate_AcTransf"/>
</dbReference>
<dbReference type="Pfam" id="PF00583">
    <property type="entry name" value="Acetyltransf_1"/>
    <property type="match status" value="1"/>
</dbReference>
<proteinExistence type="predicted"/>
<dbReference type="InterPro" id="IPR000182">
    <property type="entry name" value="GNAT_dom"/>
</dbReference>
<name>A0A1I5U521_9FIRM</name>
<dbReference type="AlphaFoldDB" id="A0A1I5U521"/>
<dbReference type="RefSeq" id="WP_074887352.1">
    <property type="nucleotide sequence ID" value="NZ_FOXO01000011.1"/>
</dbReference>